<feature type="coiled-coil region" evidence="1">
    <location>
        <begin position="118"/>
        <end position="152"/>
    </location>
</feature>
<evidence type="ECO:0000256" key="1">
    <source>
        <dbReference type="SAM" id="Coils"/>
    </source>
</evidence>
<protein>
    <submittedName>
        <fullName evidence="3">Uncharacterized protein</fullName>
    </submittedName>
</protein>
<keyword evidence="4" id="KW-1185">Reference proteome</keyword>
<keyword evidence="1" id="KW-0175">Coiled coil</keyword>
<feature type="region of interest" description="Disordered" evidence="2">
    <location>
        <begin position="793"/>
        <end position="831"/>
    </location>
</feature>
<reference evidence="3 4" key="1">
    <citation type="journal article" date="2021" name="J. Hered.">
        <title>A chromosome-level genome assembly of the parasitoid wasp, Cotesia glomerata (Hymenoptera: Braconidae).</title>
        <authorList>
            <person name="Pinto B.J."/>
            <person name="Weis J.J."/>
            <person name="Gamble T."/>
            <person name="Ode P.J."/>
            <person name="Paul R."/>
            <person name="Zaspel J.M."/>
        </authorList>
    </citation>
    <scope>NUCLEOTIDE SEQUENCE [LARGE SCALE GENOMIC DNA]</scope>
    <source>
        <strain evidence="3">CgM1</strain>
    </source>
</reference>
<gene>
    <name evidence="3" type="ORF">KQX54_013503</name>
</gene>
<organism evidence="3 4">
    <name type="scientific">Cotesia glomerata</name>
    <name type="common">Lepidopteran parasitic wasp</name>
    <name type="synonym">Apanteles glomeratus</name>
    <dbReference type="NCBI Taxonomy" id="32391"/>
    <lineage>
        <taxon>Eukaryota</taxon>
        <taxon>Metazoa</taxon>
        <taxon>Ecdysozoa</taxon>
        <taxon>Arthropoda</taxon>
        <taxon>Hexapoda</taxon>
        <taxon>Insecta</taxon>
        <taxon>Pterygota</taxon>
        <taxon>Neoptera</taxon>
        <taxon>Endopterygota</taxon>
        <taxon>Hymenoptera</taxon>
        <taxon>Apocrita</taxon>
        <taxon>Ichneumonoidea</taxon>
        <taxon>Braconidae</taxon>
        <taxon>Microgastrinae</taxon>
        <taxon>Cotesia</taxon>
    </lineage>
</organism>
<feature type="coiled-coil region" evidence="1">
    <location>
        <begin position="859"/>
        <end position="886"/>
    </location>
</feature>
<dbReference type="InterPro" id="IPR053019">
    <property type="entry name" value="GATA_zinc_finger"/>
</dbReference>
<accession>A0AAV7J5U2</accession>
<evidence type="ECO:0000313" key="3">
    <source>
        <dbReference type="EMBL" id="KAH0564700.1"/>
    </source>
</evidence>
<feature type="region of interest" description="Disordered" evidence="2">
    <location>
        <begin position="1"/>
        <end position="23"/>
    </location>
</feature>
<feature type="compositionally biased region" description="Low complexity" evidence="2">
    <location>
        <begin position="800"/>
        <end position="810"/>
    </location>
</feature>
<feature type="coiled-coil region" evidence="1">
    <location>
        <begin position="310"/>
        <end position="376"/>
    </location>
</feature>
<evidence type="ECO:0000256" key="2">
    <source>
        <dbReference type="SAM" id="MobiDB-lite"/>
    </source>
</evidence>
<dbReference type="PANTHER" id="PTHR23353:SF23">
    <property type="entry name" value="PROTEIN HAIRLESS"/>
    <property type="match status" value="1"/>
</dbReference>
<comment type="caution">
    <text evidence="3">The sequence shown here is derived from an EMBL/GenBank/DDBJ whole genome shotgun (WGS) entry which is preliminary data.</text>
</comment>
<dbReference type="EMBL" id="JAHXZJ010000002">
    <property type="protein sequence ID" value="KAH0564700.1"/>
    <property type="molecule type" value="Genomic_DNA"/>
</dbReference>
<feature type="compositionally biased region" description="Polar residues" evidence="2">
    <location>
        <begin position="1"/>
        <end position="18"/>
    </location>
</feature>
<sequence>MQSNSGNNVTFNDNNSACQAKDSDTGIACEETTSLEILNEFKKVYEKRIASIDPSDVNKSEHKIKIMTEWIKDLDAQNTMLVRTIEELEEAACCRVKMLEEKLKHTSFVLSENMSGYSKPSQQNLNELTDRINQLERDEKILQQRIQYLQSDIRGLLELIRRAQVENCWRLDGINFFEIRPSDIPLSSDCAYDQAMKEDYKTIEFTKNRLHFDKNRKKSLEYPEELEKKVDYLNKKLKNRDKVIHKSVCKFQVLKESLLNNSTVNPEFKDDIIKVLDTVKNELIDEKYIENLQDKALSDSTVQIDNNVDSLKLKNQLDEKMREISRLNHQLNCLEKESVESREALTVEVAEKHDLIMNLKDQVTYLEEQFRQANIQLQFKNNIIKEMRKDLVSKNALSGTPRKVNSNALAEKISWSDDMSDEGSNKNGAKDKLLLNILSFKSTSKEEYRVIMDTKKELGNILNFINEMEKKKNQVTERVNENNSDVVSETKIEYTNLDEYNNELINNADKLTQIITTLSKLCIDKNEGFLQLEFALQGIHEKNERLSHLELNEKILDIPEINRQQFNAMEEFRICTVCAQAATEDLREEMSNVICNLYCRHQLFVDLGKSIRKTNEVVSKAKENLSTVIKYLQVQVEEKTVNKNTIAAREIKLKDIKNEVNETRAKFISSTTDEHQQRENCENETANTDAEICDRLLNKAIDEVDYILCNLGIFISKEDYAVILLTGLNDQLQCVEENLAELSSHIDRVLQDNEAAQVTFDEKGKRLDKLERELDYAHTKMQEALESIVSISQQHDNENSSDNSNNSINNENDKIVSNEDKEYLQSTSRDNDELDQLKNSLCSKDKLLEHKEEIIRIQKNSIEMTRDELQSLHQRLQSKVDEQTAVINQYWQDRNNLLEQTKLQNQTIKHLQDAIVKAKKNLNRQQQPQKSTIDLTVGDVWSPITPTVFNNDDVHDI</sequence>
<dbReference type="PANTHER" id="PTHR23353">
    <property type="entry name" value="RAB-GAP/TBC-RELATED"/>
    <property type="match status" value="1"/>
</dbReference>
<dbReference type="AlphaFoldDB" id="A0AAV7J5U2"/>
<dbReference type="Proteomes" id="UP000826195">
    <property type="component" value="Unassembled WGS sequence"/>
</dbReference>
<feature type="coiled-coil region" evidence="1">
    <location>
        <begin position="725"/>
        <end position="787"/>
    </location>
</feature>
<evidence type="ECO:0000313" key="4">
    <source>
        <dbReference type="Proteomes" id="UP000826195"/>
    </source>
</evidence>
<proteinExistence type="predicted"/>
<name>A0AAV7J5U2_COTGL</name>
<feature type="compositionally biased region" description="Basic and acidic residues" evidence="2">
    <location>
        <begin position="811"/>
        <end position="823"/>
    </location>
</feature>